<evidence type="ECO:0000313" key="3">
    <source>
        <dbReference type="Proteomes" id="UP001161669"/>
    </source>
</evidence>
<dbReference type="EMBL" id="AP018495">
    <property type="protein sequence ID" value="BBI30494.1"/>
    <property type="molecule type" value="Genomic_DNA"/>
</dbReference>
<name>A0A3T1CXE1_9VIRU</name>
<sequence>MTTMSKRAKALAMYDSYVASGIPPETSFSFSDAPLAAKPSVQDTQHHYETFVVNDKGAVLKLDLALPFAGIYTEQKADEVRRAFVAALDKFKYVTVFGPTGSIIGSFGFEKDQQALSDEERAEIPQPPPDNSAASKDRRYRLWLLIGSLVAILLVAAAAIASAAGIGFSF</sequence>
<protein>
    <submittedName>
        <fullName evidence="2">Uncharacterized protein</fullName>
    </submittedName>
</protein>
<proteinExistence type="predicted"/>
<feature type="transmembrane region" description="Helical" evidence="1">
    <location>
        <begin position="142"/>
        <end position="168"/>
    </location>
</feature>
<accession>A0A3T1CXE1</accession>
<organism evidence="2 3">
    <name type="scientific">Acanthamoeba castellanii medusavirus J1</name>
    <dbReference type="NCBI Taxonomy" id="3114988"/>
    <lineage>
        <taxon>Viruses</taxon>
        <taxon>Varidnaviria</taxon>
        <taxon>Bamfordvirae</taxon>
        <taxon>Nucleocytoviricota</taxon>
        <taxon>Megaviricetes</taxon>
        <taxon>Mamonoviridae</taxon>
        <taxon>Medusavirus</taxon>
        <taxon>Medusavirus medusae</taxon>
    </lineage>
</organism>
<keyword evidence="1" id="KW-0472">Membrane</keyword>
<keyword evidence="3" id="KW-1185">Reference proteome</keyword>
<evidence type="ECO:0000313" key="2">
    <source>
        <dbReference type="EMBL" id="BBI30494.1"/>
    </source>
</evidence>
<keyword evidence="1" id="KW-1133">Transmembrane helix</keyword>
<evidence type="ECO:0000256" key="1">
    <source>
        <dbReference type="SAM" id="Phobius"/>
    </source>
</evidence>
<dbReference type="KEGG" id="vg:80540846"/>
<keyword evidence="1" id="KW-0812">Transmembrane</keyword>
<dbReference type="Proteomes" id="UP001161669">
    <property type="component" value="Segment"/>
</dbReference>
<reference evidence="3" key="1">
    <citation type="journal article" date="2019" name="J. Virol.">
        <title>Medusavirus, a novel large DNA virus discovered from hot spring water.</title>
        <authorList>
            <person name="Yoshikawa G."/>
            <person name="Blanc-Mathieu R."/>
            <person name="Song C."/>
            <person name="Kayama Y."/>
            <person name="Mochizuki T."/>
            <person name="Murata K."/>
            <person name="Ogata H."/>
            <person name="Takemura M."/>
        </authorList>
    </citation>
    <scope>NUCLEOTIDE SEQUENCE [LARGE SCALE GENOMIC DNA]</scope>
</reference>